<proteinExistence type="inferred from homology"/>
<evidence type="ECO:0000313" key="8">
    <source>
        <dbReference type="Proteomes" id="UP000005239"/>
    </source>
</evidence>
<dbReference type="Pfam" id="PF23278">
    <property type="entry name" value="Piwi_N"/>
    <property type="match status" value="1"/>
</dbReference>
<evidence type="ECO:0000313" key="7">
    <source>
        <dbReference type="EnsemblMetazoa" id="PPA23639.1"/>
    </source>
</evidence>
<comment type="similarity">
    <text evidence="2">Belongs to the GINS2/PSF2 family.</text>
</comment>
<protein>
    <submittedName>
        <fullName evidence="7">Prg-1</fullName>
    </submittedName>
</protein>
<dbReference type="PROSITE" id="PS50822">
    <property type="entry name" value="PIWI"/>
    <property type="match status" value="1"/>
</dbReference>
<keyword evidence="8" id="KW-1185">Reference proteome</keyword>
<feature type="compositionally biased region" description="Polar residues" evidence="6">
    <location>
        <begin position="12"/>
        <end position="21"/>
    </location>
</feature>
<dbReference type="PROSITE" id="PS50821">
    <property type="entry name" value="PAZ"/>
    <property type="match status" value="1"/>
</dbReference>
<dbReference type="Gene3D" id="3.40.50.2300">
    <property type="match status" value="1"/>
</dbReference>
<dbReference type="SUPFAM" id="SSF158573">
    <property type="entry name" value="GINS helical bundle-like"/>
    <property type="match status" value="1"/>
</dbReference>
<dbReference type="SUPFAM" id="SSF160059">
    <property type="entry name" value="PriA/YqbF domain"/>
    <property type="match status" value="1"/>
</dbReference>
<sequence>MHDKINEVPQGSRPSSTETNNSGGFGRGSGAGDFSSKGGSGSGSNSGTHNSSTGKQQKDLGTVHRDLFTRPQGLDKKGKLGRAVACNANFVEIISDIDRPIHQLHVGFEPEIDAKQMRIDLVREQCVDIVGDHCIFDGMILYLPHNLSAENSKRVVKHKITGTDVTVTFRPSVTFGRNDPQAINIYNLLIREAFKAIGFVQVQRNFFDPKRSNLVKEWDVEVWPGYETAVRMYEEQMMLCIENRFKVLRRATVFQQLVSEFKRANGNMDLVKTNCDHTYTGSTILTLYNNRMHRLSRFEWDMNPMSQFHHAATDTKMSFVEYFKTQYGVEIKNMDQPLIVSEGKPKQPGEDPQVTYLVPELCNCTGLADSMRKDFKTMRVLSDYTRLSPDRRRESTLKFIQSAKANDHVAKMFNFWKVDFGDSLVDLPCRQLEPETLYGKGPQFSYKGHNAEWAKDVKSAGNFRTVNLDDWIIVCPDMPKAFDEAFKFIKECNNLGRTMQMNVNDPFKWKVDNPQATAYHEATKTAMENYTKETGKKAKMVVVIVNDDNKTRYDTVKKLLCHDMPVPSQVVKLETLAGKAGVNKNYSSIVLKILLQINCKLGGAIWKVTIPLEKTMIVGYDLYHDSTMKGKTVGACVSSYDKDFTKWYSQTLPHSNPVELGDNLRKFIRKALQKYHETNGGELPGRIFVYRDGCGDGQIPYVRDTEVRQVQEAAAEVGKVLDQEYAPKLAFTIITKKVNMRVFKKVGPVDLKNPDPGTVVDSVVTRPERYDFYMVPQFVNQGTVTPVCYNIIHDTTGMPPDRHHQLAFKLCHLYYNWQGTVRVPAPCQYAHKLAFLVAQSLHDESSEELRDKLFFLEIQAPILSPAHRVETIMNVEQCEFAAGDAHIKVKSRFNEGIVNLIAGDIGPFEAGMPCTVPLWLAIDLRRRHKCEIIPPEWMTVERLKELIVSEGEITGLAPLPEAFFEMAHFLTRHAKEDLVEGDQMKTLVQDIWDKREAKLRTSMLAFLSQNEMGHARIDSVQRIELATMRDPILQSCEHVDRLVANEHSLSNQ</sequence>
<dbReference type="CDD" id="cd02845">
    <property type="entry name" value="PAZ_piwi_like"/>
    <property type="match status" value="1"/>
</dbReference>
<dbReference type="GO" id="GO:0005634">
    <property type="term" value="C:nucleus"/>
    <property type="evidence" value="ECO:0000318"/>
    <property type="project" value="GO_Central"/>
</dbReference>
<dbReference type="SMART" id="SM00949">
    <property type="entry name" value="PAZ"/>
    <property type="match status" value="1"/>
</dbReference>
<gene>
    <name evidence="7" type="primary">WBGene00113193</name>
</gene>
<dbReference type="EnsemblMetazoa" id="PPA23639.1">
    <property type="protein sequence ID" value="PPA23639.1"/>
    <property type="gene ID" value="WBGene00113193"/>
</dbReference>
<evidence type="ECO:0000256" key="1">
    <source>
        <dbReference type="ARBA" id="ARBA00004123"/>
    </source>
</evidence>
<dbReference type="SUPFAM" id="SSF53098">
    <property type="entry name" value="Ribonuclease H-like"/>
    <property type="match status" value="1"/>
</dbReference>
<reference evidence="8" key="1">
    <citation type="journal article" date="2008" name="Nat. Genet.">
        <title>The Pristionchus pacificus genome provides a unique perspective on nematode lifestyle and parasitism.</title>
        <authorList>
            <person name="Dieterich C."/>
            <person name="Clifton S.W."/>
            <person name="Schuster L.N."/>
            <person name="Chinwalla A."/>
            <person name="Delehaunty K."/>
            <person name="Dinkelacker I."/>
            <person name="Fulton L."/>
            <person name="Fulton R."/>
            <person name="Godfrey J."/>
            <person name="Minx P."/>
            <person name="Mitreva M."/>
            <person name="Roeseler W."/>
            <person name="Tian H."/>
            <person name="Witte H."/>
            <person name="Yang S.P."/>
            <person name="Wilson R.K."/>
            <person name="Sommer R.J."/>
        </authorList>
    </citation>
    <scope>NUCLEOTIDE SEQUENCE [LARGE SCALE GENOMIC DNA]</scope>
    <source>
        <strain evidence="8">PS312</strain>
    </source>
</reference>
<dbReference type="InterPro" id="IPR056784">
    <property type="entry name" value="PSF2_N"/>
</dbReference>
<evidence type="ECO:0000256" key="3">
    <source>
        <dbReference type="ARBA" id="ARBA00022705"/>
    </source>
</evidence>
<dbReference type="Pfam" id="PF05916">
    <property type="entry name" value="Sld5"/>
    <property type="match status" value="1"/>
</dbReference>
<dbReference type="InterPro" id="IPR036224">
    <property type="entry name" value="GINS_bundle-like_dom_sf"/>
</dbReference>
<dbReference type="Gene3D" id="3.30.420.10">
    <property type="entry name" value="Ribonuclease H-like superfamily/Ribonuclease H"/>
    <property type="match status" value="1"/>
</dbReference>
<dbReference type="FunFam" id="3.30.420.10:FF:000014">
    <property type="entry name" value="Piwi-like RNA-mediated gene silencing 1"/>
    <property type="match status" value="1"/>
</dbReference>
<dbReference type="Gene3D" id="2.170.260.10">
    <property type="entry name" value="paz domain"/>
    <property type="match status" value="1"/>
</dbReference>
<evidence type="ECO:0000256" key="2">
    <source>
        <dbReference type="ARBA" id="ARBA00010565"/>
    </source>
</evidence>
<dbReference type="Proteomes" id="UP000005239">
    <property type="component" value="Unassembled WGS sequence"/>
</dbReference>
<dbReference type="CDD" id="cd21694">
    <property type="entry name" value="GINS_B_Psf2"/>
    <property type="match status" value="1"/>
</dbReference>
<dbReference type="CDD" id="cd11712">
    <property type="entry name" value="GINS_A_psf2"/>
    <property type="match status" value="1"/>
</dbReference>
<dbReference type="PANTHER" id="PTHR22891">
    <property type="entry name" value="EUKARYOTIC TRANSLATION INITIATION FACTOR 2C"/>
    <property type="match status" value="1"/>
</dbReference>
<dbReference type="GO" id="GO:0006260">
    <property type="term" value="P:DNA replication"/>
    <property type="evidence" value="ECO:0007669"/>
    <property type="project" value="UniProtKB-KW"/>
</dbReference>
<dbReference type="CDD" id="cd04658">
    <property type="entry name" value="Piwi_piwi-like_Euk"/>
    <property type="match status" value="1"/>
</dbReference>
<dbReference type="InterPro" id="IPR021151">
    <property type="entry name" value="GINS_A"/>
</dbReference>
<evidence type="ECO:0000256" key="4">
    <source>
        <dbReference type="ARBA" id="ARBA00023242"/>
    </source>
</evidence>
<dbReference type="Pfam" id="PF02170">
    <property type="entry name" value="PAZ"/>
    <property type="match status" value="1"/>
</dbReference>
<comment type="subcellular location">
    <subcellularLocation>
        <location evidence="1">Nucleus</location>
    </subcellularLocation>
</comment>
<keyword evidence="3" id="KW-0235">DNA replication</keyword>
<feature type="region of interest" description="Disordered" evidence="6">
    <location>
        <begin position="1"/>
        <end position="61"/>
    </location>
</feature>
<evidence type="ECO:0000256" key="5">
    <source>
        <dbReference type="RuleBase" id="RU361178"/>
    </source>
</evidence>
<dbReference type="GO" id="GO:0004521">
    <property type="term" value="F:RNA endonuclease activity"/>
    <property type="evidence" value="ECO:0000318"/>
    <property type="project" value="GO_Central"/>
</dbReference>
<accession>A0A2A6BKT8</accession>
<dbReference type="GO" id="GO:0045840">
    <property type="term" value="P:positive regulation of mitotic nuclear division"/>
    <property type="evidence" value="ECO:0007669"/>
    <property type="project" value="EnsemblMetazoa"/>
</dbReference>
<dbReference type="GO" id="GO:0007283">
    <property type="term" value="P:spermatogenesis"/>
    <property type="evidence" value="ECO:0000318"/>
    <property type="project" value="GO_Central"/>
</dbReference>
<dbReference type="GO" id="GO:0034583">
    <property type="term" value="F:21U-RNA binding"/>
    <property type="evidence" value="ECO:0007669"/>
    <property type="project" value="EnsemblMetazoa"/>
</dbReference>
<name>A0A2A6BKT8_PRIPA</name>
<dbReference type="AlphaFoldDB" id="A0A2A6BKT8"/>
<dbReference type="SUPFAM" id="SSF101690">
    <property type="entry name" value="PAZ domain"/>
    <property type="match status" value="1"/>
</dbReference>
<dbReference type="SMART" id="SM00950">
    <property type="entry name" value="Piwi"/>
    <property type="match status" value="1"/>
</dbReference>
<dbReference type="Pfam" id="PF02171">
    <property type="entry name" value="Piwi"/>
    <property type="match status" value="1"/>
</dbReference>
<dbReference type="GO" id="GO:0043186">
    <property type="term" value="C:P granule"/>
    <property type="evidence" value="ECO:0000318"/>
    <property type="project" value="GO_Central"/>
</dbReference>
<feature type="compositionally biased region" description="Low complexity" evidence="6">
    <location>
        <begin position="45"/>
        <end position="54"/>
    </location>
</feature>
<dbReference type="GO" id="GO:0042078">
    <property type="term" value="P:germ-line stem cell division"/>
    <property type="evidence" value="ECO:0007669"/>
    <property type="project" value="EnsemblMetazoa"/>
</dbReference>
<dbReference type="InterPro" id="IPR003165">
    <property type="entry name" value="Piwi"/>
</dbReference>
<dbReference type="Pfam" id="PF25005">
    <property type="entry name" value="PSF2_N"/>
    <property type="match status" value="1"/>
</dbReference>
<dbReference type="FunFam" id="3.40.5.50:FF:000001">
    <property type="entry name" value="DNA replication complex GINS protein PSF2"/>
    <property type="match status" value="1"/>
</dbReference>
<evidence type="ECO:0000256" key="6">
    <source>
        <dbReference type="SAM" id="MobiDB-lite"/>
    </source>
</evidence>
<organism evidence="7 8">
    <name type="scientific">Pristionchus pacificus</name>
    <name type="common">Parasitic nematode worm</name>
    <dbReference type="NCBI Taxonomy" id="54126"/>
    <lineage>
        <taxon>Eukaryota</taxon>
        <taxon>Metazoa</taxon>
        <taxon>Ecdysozoa</taxon>
        <taxon>Nematoda</taxon>
        <taxon>Chromadorea</taxon>
        <taxon>Rhabditida</taxon>
        <taxon>Rhabditina</taxon>
        <taxon>Diplogasteromorpha</taxon>
        <taxon>Diplogasteroidea</taxon>
        <taxon>Neodiplogasteridae</taxon>
        <taxon>Pristionchus</taxon>
    </lineage>
</organism>
<accession>A0A8R1UEI3</accession>
<dbReference type="GO" id="GO:0034585">
    <property type="term" value="P:21U-RNA metabolic process"/>
    <property type="evidence" value="ECO:0007669"/>
    <property type="project" value="EnsemblMetazoa"/>
</dbReference>
<reference evidence="7" key="2">
    <citation type="submission" date="2022-06" db="UniProtKB">
        <authorList>
            <consortium name="EnsemblMetazoa"/>
        </authorList>
    </citation>
    <scope>IDENTIFICATION</scope>
    <source>
        <strain evidence="7">PS312</strain>
    </source>
</reference>
<dbReference type="GO" id="GO:0034584">
    <property type="term" value="F:piRNA binding"/>
    <property type="evidence" value="ECO:0000318"/>
    <property type="project" value="GO_Central"/>
</dbReference>
<dbReference type="InterPro" id="IPR036085">
    <property type="entry name" value="PAZ_dom_sf"/>
</dbReference>
<dbReference type="InterPro" id="IPR036397">
    <property type="entry name" value="RNaseH_sf"/>
</dbReference>
<dbReference type="InterPro" id="IPR012337">
    <property type="entry name" value="RNaseH-like_sf"/>
</dbReference>
<dbReference type="GO" id="GO:0031047">
    <property type="term" value="P:regulatory ncRNA-mediated gene silencing"/>
    <property type="evidence" value="ECO:0000318"/>
    <property type="project" value="GO_Central"/>
</dbReference>
<dbReference type="Gene3D" id="1.20.58.1020">
    <property type="match status" value="1"/>
</dbReference>
<dbReference type="Gene3D" id="3.40.5.50">
    <property type="match status" value="1"/>
</dbReference>
<comment type="similarity">
    <text evidence="5">Belongs to the argonaute family.</text>
</comment>
<dbReference type="InterPro" id="IPR003100">
    <property type="entry name" value="PAZ_dom"/>
</dbReference>
<keyword evidence="4" id="KW-0539">Nucleus</keyword>
<dbReference type="GO" id="GO:0034587">
    <property type="term" value="P:piRNA processing"/>
    <property type="evidence" value="ECO:0000318"/>
    <property type="project" value="GO_Central"/>
</dbReference>